<gene>
    <name evidence="1" type="ORF">BDV96DRAFT_565261</name>
</gene>
<proteinExistence type="predicted"/>
<dbReference type="EMBL" id="ML977313">
    <property type="protein sequence ID" value="KAF2120642.1"/>
    <property type="molecule type" value="Genomic_DNA"/>
</dbReference>
<name>A0A6A5ZM21_9PLEO</name>
<organism evidence="1 2">
    <name type="scientific">Lophiotrema nucula</name>
    <dbReference type="NCBI Taxonomy" id="690887"/>
    <lineage>
        <taxon>Eukaryota</taxon>
        <taxon>Fungi</taxon>
        <taxon>Dikarya</taxon>
        <taxon>Ascomycota</taxon>
        <taxon>Pezizomycotina</taxon>
        <taxon>Dothideomycetes</taxon>
        <taxon>Pleosporomycetidae</taxon>
        <taxon>Pleosporales</taxon>
        <taxon>Lophiotremataceae</taxon>
        <taxon>Lophiotrema</taxon>
    </lineage>
</organism>
<evidence type="ECO:0000313" key="1">
    <source>
        <dbReference type="EMBL" id="KAF2120642.1"/>
    </source>
</evidence>
<protein>
    <submittedName>
        <fullName evidence="1">Uncharacterized protein</fullName>
    </submittedName>
</protein>
<reference evidence="1" key="1">
    <citation type="journal article" date="2020" name="Stud. Mycol.">
        <title>101 Dothideomycetes genomes: a test case for predicting lifestyles and emergence of pathogens.</title>
        <authorList>
            <person name="Haridas S."/>
            <person name="Albert R."/>
            <person name="Binder M."/>
            <person name="Bloem J."/>
            <person name="Labutti K."/>
            <person name="Salamov A."/>
            <person name="Andreopoulos B."/>
            <person name="Baker S."/>
            <person name="Barry K."/>
            <person name="Bills G."/>
            <person name="Bluhm B."/>
            <person name="Cannon C."/>
            <person name="Castanera R."/>
            <person name="Culley D."/>
            <person name="Daum C."/>
            <person name="Ezra D."/>
            <person name="Gonzalez J."/>
            <person name="Henrissat B."/>
            <person name="Kuo A."/>
            <person name="Liang C."/>
            <person name="Lipzen A."/>
            <person name="Lutzoni F."/>
            <person name="Magnuson J."/>
            <person name="Mondo S."/>
            <person name="Nolan M."/>
            <person name="Ohm R."/>
            <person name="Pangilinan J."/>
            <person name="Park H.-J."/>
            <person name="Ramirez L."/>
            <person name="Alfaro M."/>
            <person name="Sun H."/>
            <person name="Tritt A."/>
            <person name="Yoshinaga Y."/>
            <person name="Zwiers L.-H."/>
            <person name="Turgeon B."/>
            <person name="Goodwin S."/>
            <person name="Spatafora J."/>
            <person name="Crous P."/>
            <person name="Grigoriev I."/>
        </authorList>
    </citation>
    <scope>NUCLEOTIDE SEQUENCE</scope>
    <source>
        <strain evidence="1">CBS 627.86</strain>
    </source>
</reference>
<accession>A0A6A5ZM21</accession>
<dbReference type="OrthoDB" id="10262814at2759"/>
<sequence length="390" mass="45185">MEIYAAETRNHPQLQGISSWERPKRYQRYRDLFEEQESIRTGHVMLQTLARAIEDMPNVTTVVYSPGPLVVPVEAKYVRDIIPRGVANSNRSFMSQFFLQDRSTRELRFIERKQHGIHHLIAAVHLTQYKGIREFRVERLKHQLAEGQSLLSVPGTEFTIFVFDFPTESHMEAGKFFFRQLHKIDMMLPLRRPGADTYCFNEASENCLANFKTLLAEATELQELALRIPQWHSHAEYIGRELGFTNVIFNHLGLESTWPRLRKMTLGGIRAKEKQLHKLISRHIDTLRELHLGVCALSSGFWANLVDEVVYGCTRITPFTLLSVYEDEVNEMPIGQLPHEEQQMWLYRGEVRVNAEGQRYWYEPGGNVKSVYARRLQPDVESAADADIAV</sequence>
<evidence type="ECO:0000313" key="2">
    <source>
        <dbReference type="Proteomes" id="UP000799770"/>
    </source>
</evidence>
<keyword evidence="2" id="KW-1185">Reference proteome</keyword>
<dbReference type="Proteomes" id="UP000799770">
    <property type="component" value="Unassembled WGS sequence"/>
</dbReference>
<dbReference type="AlphaFoldDB" id="A0A6A5ZM21"/>